<dbReference type="Proteomes" id="UP001458880">
    <property type="component" value="Unassembled WGS sequence"/>
</dbReference>
<proteinExistence type="predicted"/>
<gene>
    <name evidence="3" type="ORF">QE152_g28383</name>
</gene>
<evidence type="ECO:0000313" key="3">
    <source>
        <dbReference type="EMBL" id="KAK9704283.1"/>
    </source>
</evidence>
<reference evidence="3 4" key="1">
    <citation type="journal article" date="2024" name="BMC Genomics">
        <title>De novo assembly and annotation of Popillia japonica's genome with initial clues to its potential as an invasive pest.</title>
        <authorList>
            <person name="Cucini C."/>
            <person name="Boschi S."/>
            <person name="Funari R."/>
            <person name="Cardaioli E."/>
            <person name="Iannotti N."/>
            <person name="Marturano G."/>
            <person name="Paoli F."/>
            <person name="Bruttini M."/>
            <person name="Carapelli A."/>
            <person name="Frati F."/>
            <person name="Nardi F."/>
        </authorList>
    </citation>
    <scope>NUCLEOTIDE SEQUENCE [LARGE SCALE GENOMIC DNA]</scope>
    <source>
        <strain evidence="3">DMR45628</strain>
    </source>
</reference>
<comment type="caution">
    <text evidence="3">The sequence shown here is derived from an EMBL/GenBank/DDBJ whole genome shotgun (WGS) entry which is preliminary data.</text>
</comment>
<dbReference type="AlphaFoldDB" id="A0AAW1JKR4"/>
<feature type="compositionally biased region" description="Low complexity" evidence="1">
    <location>
        <begin position="457"/>
        <end position="468"/>
    </location>
</feature>
<evidence type="ECO:0000313" key="4">
    <source>
        <dbReference type="Proteomes" id="UP001458880"/>
    </source>
</evidence>
<keyword evidence="4" id="KW-1185">Reference proteome</keyword>
<keyword evidence="2" id="KW-0812">Transmembrane</keyword>
<feature type="transmembrane region" description="Helical" evidence="2">
    <location>
        <begin position="374"/>
        <end position="394"/>
    </location>
</feature>
<dbReference type="EMBL" id="JASPKY010000353">
    <property type="protein sequence ID" value="KAK9704283.1"/>
    <property type="molecule type" value="Genomic_DNA"/>
</dbReference>
<feature type="region of interest" description="Disordered" evidence="1">
    <location>
        <begin position="439"/>
        <end position="481"/>
    </location>
</feature>
<sequence>MKLKRKINVPKLYSKDENGSKKIRPNLPPKTKTKFVYLILLFVWRVSFFSNDGPNGESMCLQGPDCFMCWENCELLQSNFQVWGAMCQEKEICFPGCQEACRFHAEASTSAQQTQPVIHTKGEGVIRVIGALAQWPRPSSVSLTTPLVYVVMRKSQSGPWRQIIQTLDLTTRVPLNSDQPGSMLRVLVVDPQGLVTIYSPDEASVRENKKRKKTINTEIKATTSKSTLTDADAPWSLREVSLIHQKVLVIGEIAWEPKTTRGVYLVTWEVDGGGLKGNLFTDSTCVTLSLWPDTVYHIQVELVSRVPGVDNLKSEMMDLDTGRAQKVSTESQEDLNIISDENRENVDFNSPLLSVLVSAVKGEKAKQKWQNLELILGCSAAILLFSIVLAINFWRCRRRGSAIDNMITGSSSVRSHKLVEDLTCYTGFQPIMTVVGTVNTRPSPNSSPDSFTTPDVSFSRDTTSSTSFKDSEKSTTRNVQV</sequence>
<name>A0AAW1JKR4_POPJA</name>
<protein>
    <submittedName>
        <fullName evidence="3">Uncharacterized protein</fullName>
    </submittedName>
</protein>
<evidence type="ECO:0000256" key="1">
    <source>
        <dbReference type="SAM" id="MobiDB-lite"/>
    </source>
</evidence>
<keyword evidence="2" id="KW-1133">Transmembrane helix</keyword>
<keyword evidence="2" id="KW-0472">Membrane</keyword>
<feature type="compositionally biased region" description="Polar residues" evidence="1">
    <location>
        <begin position="439"/>
        <end position="456"/>
    </location>
</feature>
<accession>A0AAW1JKR4</accession>
<organism evidence="3 4">
    <name type="scientific">Popillia japonica</name>
    <name type="common">Japanese beetle</name>
    <dbReference type="NCBI Taxonomy" id="7064"/>
    <lineage>
        <taxon>Eukaryota</taxon>
        <taxon>Metazoa</taxon>
        <taxon>Ecdysozoa</taxon>
        <taxon>Arthropoda</taxon>
        <taxon>Hexapoda</taxon>
        <taxon>Insecta</taxon>
        <taxon>Pterygota</taxon>
        <taxon>Neoptera</taxon>
        <taxon>Endopterygota</taxon>
        <taxon>Coleoptera</taxon>
        <taxon>Polyphaga</taxon>
        <taxon>Scarabaeiformia</taxon>
        <taxon>Scarabaeidae</taxon>
        <taxon>Rutelinae</taxon>
        <taxon>Popillia</taxon>
    </lineage>
</organism>
<evidence type="ECO:0000256" key="2">
    <source>
        <dbReference type="SAM" id="Phobius"/>
    </source>
</evidence>